<dbReference type="PANTHER" id="PTHR30619:SF1">
    <property type="entry name" value="RECOMBINATION PROTEIN 2"/>
    <property type="match status" value="1"/>
</dbReference>
<feature type="transmembrane region" description="Helical" evidence="6">
    <location>
        <begin position="307"/>
        <end position="324"/>
    </location>
</feature>
<keyword evidence="9" id="KW-1185">Reference proteome</keyword>
<dbReference type="Gene3D" id="3.60.15.10">
    <property type="entry name" value="Ribonuclease Z/Hydroxyacylglutathione hydrolase-like"/>
    <property type="match status" value="1"/>
</dbReference>
<feature type="domain" description="Metallo-beta-lactamase" evidence="7">
    <location>
        <begin position="516"/>
        <end position="726"/>
    </location>
</feature>
<comment type="subcellular location">
    <subcellularLocation>
        <location evidence="1">Cell membrane</location>
        <topology evidence="1">Multi-pass membrane protein</topology>
    </subcellularLocation>
</comment>
<evidence type="ECO:0000256" key="1">
    <source>
        <dbReference type="ARBA" id="ARBA00004651"/>
    </source>
</evidence>
<keyword evidence="3 6" id="KW-0812">Transmembrane</keyword>
<dbReference type="PANTHER" id="PTHR30619">
    <property type="entry name" value="DNA INTERNALIZATION/COMPETENCE PROTEIN COMEC/REC2"/>
    <property type="match status" value="1"/>
</dbReference>
<feature type="transmembrane region" description="Helical" evidence="6">
    <location>
        <begin position="394"/>
        <end position="417"/>
    </location>
</feature>
<feature type="transmembrane region" description="Helical" evidence="6">
    <location>
        <begin position="43"/>
        <end position="60"/>
    </location>
</feature>
<dbReference type="Pfam" id="PF13567">
    <property type="entry name" value="DUF4131"/>
    <property type="match status" value="1"/>
</dbReference>
<evidence type="ECO:0000256" key="3">
    <source>
        <dbReference type="ARBA" id="ARBA00022692"/>
    </source>
</evidence>
<dbReference type="InterPro" id="IPR036866">
    <property type="entry name" value="RibonucZ/Hydroxyglut_hydro"/>
</dbReference>
<keyword evidence="5 6" id="KW-0472">Membrane</keyword>
<feature type="transmembrane region" description="Helical" evidence="6">
    <location>
        <begin position="266"/>
        <end position="287"/>
    </location>
</feature>
<dbReference type="InterPro" id="IPR035681">
    <property type="entry name" value="ComA-like_MBL"/>
</dbReference>
<feature type="transmembrane region" description="Helical" evidence="6">
    <location>
        <begin position="486"/>
        <end position="506"/>
    </location>
</feature>
<protein>
    <submittedName>
        <fullName evidence="8">DNA internalization-related competence protein ComEC/Rec2</fullName>
    </submittedName>
</protein>
<feature type="transmembrane region" description="Helical" evidence="6">
    <location>
        <begin position="456"/>
        <end position="474"/>
    </location>
</feature>
<dbReference type="InterPro" id="IPR004477">
    <property type="entry name" value="ComEC_N"/>
</dbReference>
<dbReference type="Pfam" id="PF00753">
    <property type="entry name" value="Lactamase_B"/>
    <property type="match status" value="1"/>
</dbReference>
<feature type="transmembrane region" description="Helical" evidence="6">
    <location>
        <begin position="359"/>
        <end position="382"/>
    </location>
</feature>
<reference evidence="8 9" key="1">
    <citation type="submission" date="2023-10" db="EMBL/GenBank/DDBJ databases">
        <title>Niallia locisalis sp.nov. isolated from a salt pond sample.</title>
        <authorList>
            <person name="Li X.-J."/>
            <person name="Dong L."/>
        </authorList>
    </citation>
    <scope>NUCLEOTIDE SEQUENCE [LARGE SCALE GENOMIC DNA]</scope>
    <source>
        <strain evidence="8 9">DSM 29761</strain>
    </source>
</reference>
<evidence type="ECO:0000259" key="7">
    <source>
        <dbReference type="SMART" id="SM00849"/>
    </source>
</evidence>
<feature type="transmembrane region" description="Helical" evidence="6">
    <location>
        <begin position="6"/>
        <end position="36"/>
    </location>
</feature>
<dbReference type="EMBL" id="CP137640">
    <property type="protein sequence ID" value="WVX82656.1"/>
    <property type="molecule type" value="Genomic_DNA"/>
</dbReference>
<feature type="transmembrane region" description="Helical" evidence="6">
    <location>
        <begin position="336"/>
        <end position="353"/>
    </location>
</feature>
<feature type="transmembrane region" description="Helical" evidence="6">
    <location>
        <begin position="233"/>
        <end position="254"/>
    </location>
</feature>
<dbReference type="Proteomes" id="UP001357223">
    <property type="component" value="Chromosome"/>
</dbReference>
<evidence type="ECO:0000256" key="2">
    <source>
        <dbReference type="ARBA" id="ARBA00022475"/>
    </source>
</evidence>
<dbReference type="InterPro" id="IPR001279">
    <property type="entry name" value="Metallo-B-lactamas"/>
</dbReference>
<name>A0ABZ2CK15_9BACI</name>
<dbReference type="InterPro" id="IPR004797">
    <property type="entry name" value="Competence_ComEC/Rec2"/>
</dbReference>
<dbReference type="Pfam" id="PF03772">
    <property type="entry name" value="Competence"/>
    <property type="match status" value="1"/>
</dbReference>
<dbReference type="InterPro" id="IPR052159">
    <property type="entry name" value="Competence_DNA_uptake"/>
</dbReference>
<accession>A0ABZ2CK15</accession>
<evidence type="ECO:0000256" key="6">
    <source>
        <dbReference type="SAM" id="Phobius"/>
    </source>
</evidence>
<dbReference type="NCBIfam" id="TIGR00360">
    <property type="entry name" value="ComEC_N-term"/>
    <property type="match status" value="1"/>
</dbReference>
<gene>
    <name evidence="8" type="ORF">R4Z09_06645</name>
</gene>
<dbReference type="SMART" id="SM00849">
    <property type="entry name" value="Lactamase_B"/>
    <property type="match status" value="1"/>
</dbReference>
<evidence type="ECO:0000313" key="9">
    <source>
        <dbReference type="Proteomes" id="UP001357223"/>
    </source>
</evidence>
<evidence type="ECO:0000313" key="8">
    <source>
        <dbReference type="EMBL" id="WVX82656.1"/>
    </source>
</evidence>
<evidence type="ECO:0000256" key="5">
    <source>
        <dbReference type="ARBA" id="ARBA00023136"/>
    </source>
</evidence>
<sequence>MNNNGIFYAAAAFLGIMASLQSLPMLMIIFGLYLIFLIKNKKYRFVHMTVIICLFFALFIRTEMELANNKSNLTGKEQRFELFFHEIGKIDGDRLTIRVLDRKRSETLVVKYRIQSEKEKHILTQELTPGMVCYVEGQLKEPSVSTNENAFDYKNYLKQNHIYWILEPEQLSLNTCSKNSTLLTALRKIRAEGIRYLQSNFPEETVPLAAALLFGTSDLLSSDTMDHYRDLGLVHLLAISGLHIAIIVAIVNYLLLRIGITREKSLLLIIICLPIYCILTGASPSVNRSVLMTMLILIGKRWGRNNHFNPLDVISLTFLLYLLVSPFAIFNIGFQLSFLVTFTLLISSVYILQRYEHSVSLLLSTSLLSMVVTAPLLLYFFFEFSIITLLVNLLYIPLFNFILLPYVLFGFVLHLLFGSLVNPLLIPLNSLISFTSQVTEKISSLPWNTIILGRPALPLLFLYVWGLFLFFVLWEKEVSLKRQFLLFLLPCFLFFGQFVVTNYSSYGEVTFLDVGQGDSIYIRLPYGKGNYLIDTGGNRPFEKEPWQVRDGFEVGEDTVVPFLKSKGVTTIDKLILTHGDTDHAGGAKAVMKELQVHELVLPDVKEKSELEAELIQTALRKNTAVRYAHDGDSWQAGENHFYILSPTKKSTMSANNGSLVLYTVLGDISWLFTGDLEKEGEARLIEKYPQLSVDVLKVGHHGSKSSTTETFLDHITPKIAVISVGEQNSFRHPHRDVIERLEKRKIIIVRTDLNGAITYTFKKEAGTFSVHHP</sequence>
<dbReference type="CDD" id="cd07731">
    <property type="entry name" value="ComA-like_MBL-fold"/>
    <property type="match status" value="1"/>
</dbReference>
<organism evidence="8 9">
    <name type="scientific">Niallia oryzisoli</name>
    <dbReference type="NCBI Taxonomy" id="1737571"/>
    <lineage>
        <taxon>Bacteria</taxon>
        <taxon>Bacillati</taxon>
        <taxon>Bacillota</taxon>
        <taxon>Bacilli</taxon>
        <taxon>Bacillales</taxon>
        <taxon>Bacillaceae</taxon>
        <taxon>Niallia</taxon>
    </lineage>
</organism>
<dbReference type="RefSeq" id="WP_338451553.1">
    <property type="nucleotide sequence ID" value="NZ_CP137640.1"/>
</dbReference>
<dbReference type="NCBIfam" id="TIGR00361">
    <property type="entry name" value="ComEC_Rec2"/>
    <property type="match status" value="1"/>
</dbReference>
<dbReference type="SUPFAM" id="SSF56281">
    <property type="entry name" value="Metallo-hydrolase/oxidoreductase"/>
    <property type="match status" value="1"/>
</dbReference>
<keyword evidence="4 6" id="KW-1133">Transmembrane helix</keyword>
<dbReference type="InterPro" id="IPR025405">
    <property type="entry name" value="DUF4131"/>
</dbReference>
<keyword evidence="2" id="KW-1003">Cell membrane</keyword>
<proteinExistence type="predicted"/>
<evidence type="ECO:0000256" key="4">
    <source>
        <dbReference type="ARBA" id="ARBA00022989"/>
    </source>
</evidence>